<evidence type="ECO:0000313" key="1">
    <source>
        <dbReference type="EMBL" id="NHN26090.1"/>
    </source>
</evidence>
<gene>
    <name evidence="1" type="ORF">FIA58_010420</name>
</gene>
<name>A0ABX0IQJ2_9FLAO</name>
<dbReference type="Proteomes" id="UP000817854">
    <property type="component" value="Unassembled WGS sequence"/>
</dbReference>
<keyword evidence="2" id="KW-1185">Reference proteome</keyword>
<comment type="caution">
    <text evidence="1">The sequence shown here is derived from an EMBL/GenBank/DDBJ whole genome shotgun (WGS) entry which is preliminary data.</text>
</comment>
<protein>
    <submittedName>
        <fullName evidence="1">Carboxypeptidase-like regulatory domain-containing protein</fullName>
    </submittedName>
</protein>
<reference evidence="1" key="2">
    <citation type="submission" date="2020-02" db="EMBL/GenBank/DDBJ databases">
        <title>Flavobacterium profundi sp. nov., isolated from a deep-sea seamount.</title>
        <authorList>
            <person name="Zhang D.-C."/>
        </authorList>
    </citation>
    <scope>NUCLEOTIDE SEQUENCE</scope>
    <source>
        <strain evidence="1">EC11</strain>
    </source>
</reference>
<dbReference type="Pfam" id="PF13715">
    <property type="entry name" value="CarbopepD_reg_2"/>
    <property type="match status" value="1"/>
</dbReference>
<proteinExistence type="predicted"/>
<dbReference type="EMBL" id="VEVQ02000006">
    <property type="protein sequence ID" value="NHN26090.1"/>
    <property type="molecule type" value="Genomic_DNA"/>
</dbReference>
<evidence type="ECO:0000313" key="2">
    <source>
        <dbReference type="Proteomes" id="UP000817854"/>
    </source>
</evidence>
<dbReference type="InterPro" id="IPR008969">
    <property type="entry name" value="CarboxyPept-like_regulatory"/>
</dbReference>
<dbReference type="SUPFAM" id="SSF49464">
    <property type="entry name" value="Carboxypeptidase regulatory domain-like"/>
    <property type="match status" value="1"/>
</dbReference>
<organism evidence="1 2">
    <name type="scientific">Flavobacterium jejuense</name>
    <dbReference type="NCBI Taxonomy" id="1544455"/>
    <lineage>
        <taxon>Bacteria</taxon>
        <taxon>Pseudomonadati</taxon>
        <taxon>Bacteroidota</taxon>
        <taxon>Flavobacteriia</taxon>
        <taxon>Flavobacteriales</taxon>
        <taxon>Flavobacteriaceae</taxon>
        <taxon>Flavobacterium</taxon>
    </lineage>
</organism>
<sequence length="386" mass="44954">MKKKILFFLLFCCIGFSQENTIKGIIKDAETNEVIPFVNIIFKDSKDDFSSGSMSNENGEFSIDKTKIVEFSHLNYESQNVELKESLNEIYLMPKVYILDEIIMSNISGKDHLKSLIKDAKIRAVKNTKLSTYGREIVKINNQYTKFADAKIDYFIKKGNGKSVLQIKQSRAFKADLIDSTSSVLNSMDSAYDVRDYVKNAYNFDGIERLVKSNDYTFDRYLRRDESGFEYEYIKVIPNPDSDKLLYEGYVIVDSKTNKIIEFKVELAKSHKKNSKLKNIIIAKFKIIDHSVWCKLKYTNDQYELVYYKNSFDIYIQMGKKVHDNVSSTCDLFVYDYKNDVDIPKEGYKGKTIFEAGTNFTENFWNMNNIYPLKESEQQFINSVKN</sequence>
<accession>A0ABX0IQJ2</accession>
<dbReference type="RefSeq" id="WP_140962420.1">
    <property type="nucleotide sequence ID" value="NZ_VEVQ02000006.1"/>
</dbReference>
<reference evidence="1" key="1">
    <citation type="submission" date="2019-05" db="EMBL/GenBank/DDBJ databases">
        <authorList>
            <person name="Lianzixin W."/>
        </authorList>
    </citation>
    <scope>NUCLEOTIDE SEQUENCE</scope>
    <source>
        <strain evidence="1">EC11</strain>
    </source>
</reference>